<dbReference type="RefSeq" id="WP_039683343.1">
    <property type="nucleotide sequence ID" value="NZ_CP010028.1"/>
</dbReference>
<dbReference type="EMBL" id="CP010028">
    <property type="protein sequence ID" value="AIZ44897.1"/>
    <property type="molecule type" value="Genomic_DNA"/>
</dbReference>
<proteinExistence type="predicted"/>
<gene>
    <name evidence="1" type="ORF">QR90_06910</name>
</gene>
<evidence type="ECO:0000313" key="1">
    <source>
        <dbReference type="EMBL" id="AIZ44897.1"/>
    </source>
</evidence>
<reference evidence="2" key="1">
    <citation type="submission" date="2014-11" db="EMBL/GenBank/DDBJ databases">
        <title>Hymenobacter sp. DG25B genome submission.</title>
        <authorList>
            <person name="Jung H.-Y."/>
            <person name="Kim M.K."/>
            <person name="Srinivasan S."/>
            <person name="Lim S."/>
        </authorList>
    </citation>
    <scope>NUCLEOTIDE SEQUENCE [LARGE SCALE GENOMIC DNA]</scope>
    <source>
        <strain evidence="2">DY59</strain>
    </source>
</reference>
<name>A0A0A7KFF7_9DEIO</name>
<dbReference type="AlphaFoldDB" id="A0A0A7KFF7"/>
<accession>A0A0A7KFF7</accession>
<dbReference type="STRING" id="1182571.QR90_06910"/>
<evidence type="ECO:0000313" key="2">
    <source>
        <dbReference type="Proteomes" id="UP000030634"/>
    </source>
</evidence>
<protein>
    <submittedName>
        <fullName evidence="1">Uncharacterized protein</fullName>
    </submittedName>
</protein>
<organism evidence="1 2">
    <name type="scientific">Deinococcus radiopugnans</name>
    <dbReference type="NCBI Taxonomy" id="57497"/>
    <lineage>
        <taxon>Bacteria</taxon>
        <taxon>Thermotogati</taxon>
        <taxon>Deinococcota</taxon>
        <taxon>Deinococci</taxon>
        <taxon>Deinococcales</taxon>
        <taxon>Deinococcaceae</taxon>
        <taxon>Deinococcus</taxon>
    </lineage>
</organism>
<dbReference type="Proteomes" id="UP000030634">
    <property type="component" value="Chromosome"/>
</dbReference>
<dbReference type="KEGG" id="dsw:QR90_06910"/>
<sequence>MSEIDRYLRRATRGVWGQKKRDAQTELRGAIDDKIYRARLLGLDEAQAEASALRDLGSPAAIARGLGEVHTAPQTLQVLAFVGVAGLLGFQAAAQVATVRAIPDPQQAPLCTFEAFYLAFHPSATPASVQKQLTQPGGRQALEDAVLSRFPLSEAREIRQRLTQPGGREALTADCLKDSGTPGSQLLRLSDVFAALRAGGVKVTPVAGADGLTQLSFPGEPPHQLLSLEGIVRKVDGEDYVDSGFLLDRLRSSVTVPLRLSGLRNPVLSIGPAKLQLGSSEVPLLATNLYLTVLLEQLEMEAALPRRKSQPSIAVGLAMEVLRRSDESSRLRLNTPDGTLYGLLSNANYTRPTCNCPDDERERLYSLSVRAVQGGLLPAPLTSGQDEAPPEVVSSLSQLLQATEKGQRALLVYRLDAADLHHLTYTPVPAAQIHIGTAP</sequence>
<dbReference type="HOGENOM" id="CLU_655099_0_0_0"/>